<keyword evidence="3" id="KW-0813">Transport</keyword>
<keyword evidence="11" id="KW-1185">Reference proteome</keyword>
<feature type="transmembrane region" description="Helical" evidence="7">
    <location>
        <begin position="125"/>
        <end position="144"/>
    </location>
</feature>
<dbReference type="RefSeq" id="WP_161869253.1">
    <property type="nucleotide sequence ID" value="NZ_MAEI02000001.1"/>
</dbReference>
<dbReference type="InterPro" id="IPR002524">
    <property type="entry name" value="Cation_efflux"/>
</dbReference>
<dbReference type="Pfam" id="PF16916">
    <property type="entry name" value="ZT_dimer"/>
    <property type="match status" value="1"/>
</dbReference>
<evidence type="ECO:0000256" key="3">
    <source>
        <dbReference type="ARBA" id="ARBA00022448"/>
    </source>
</evidence>
<feature type="transmembrane region" description="Helical" evidence="7">
    <location>
        <begin position="94"/>
        <end position="113"/>
    </location>
</feature>
<dbReference type="InterPro" id="IPR050291">
    <property type="entry name" value="CDF_Transporter"/>
</dbReference>
<sequence>MLKYFIQKFATNGALEQQRTGIGRLAGALGFLSNALLFLGKFTIGVAAGSVSIMADAINSLTDTVSSILTLVGFQIASKPADNEHPYGHERFEYISGFVISLVITFVGCQFLLSSFKKILAPQHVRLSIFVYVILIVSILIKIWQSRMYYTLGKKIQSTTLKASGQDALNDVLMTTAVLISAVIEGLTNWRVDGVIGFLIACYILYSGISMVRAFINELMGSRPTQEDLSAMETRLNAYPEIYGYHDLLVHNYGPQKTFASVHIEVDDRWSLNQAHEVINKIEKDFSKSLAVQLVCHLDPVALRDDVYQEKRAIVTSIVTGVAEGLTMHDFRVNGPEQMSFDVVVPKECPLTDEELTQTIHFKIQQRLGHQKIEITFDHTYLLQ</sequence>
<keyword evidence="6 7" id="KW-0472">Membrane</keyword>
<evidence type="ECO:0000313" key="11">
    <source>
        <dbReference type="Proteomes" id="UP001429357"/>
    </source>
</evidence>
<keyword evidence="5 7" id="KW-1133">Transmembrane helix</keyword>
<gene>
    <name evidence="10" type="ORF">BAU18_001557</name>
</gene>
<dbReference type="NCBIfam" id="TIGR01297">
    <property type="entry name" value="CDF"/>
    <property type="match status" value="1"/>
</dbReference>
<evidence type="ECO:0000313" key="10">
    <source>
        <dbReference type="EMBL" id="MEO1781964.1"/>
    </source>
</evidence>
<evidence type="ECO:0000256" key="1">
    <source>
        <dbReference type="ARBA" id="ARBA00004141"/>
    </source>
</evidence>
<dbReference type="Proteomes" id="UP001429357">
    <property type="component" value="Unassembled WGS sequence"/>
</dbReference>
<proteinExistence type="inferred from homology"/>
<dbReference type="InterPro" id="IPR027470">
    <property type="entry name" value="Cation_efflux_CTD"/>
</dbReference>
<accession>A0ABV0F1N1</accession>
<evidence type="ECO:0000259" key="8">
    <source>
        <dbReference type="Pfam" id="PF01545"/>
    </source>
</evidence>
<comment type="similarity">
    <text evidence="2">Belongs to the cation diffusion facilitator (CDF) transporter (TC 2.A.4) family.</text>
</comment>
<reference evidence="11" key="1">
    <citation type="submission" date="2016-06" db="EMBL/GenBank/DDBJ databases">
        <title>Four novel species of enterococci isolated from chicken manure.</title>
        <authorList>
            <person name="Van Tyne D."/>
        </authorList>
    </citation>
    <scope>NUCLEOTIDE SEQUENCE [LARGE SCALE GENOMIC DNA]</scope>
    <source>
        <strain evidence="11">JM9A</strain>
    </source>
</reference>
<dbReference type="Gene3D" id="3.30.70.1350">
    <property type="entry name" value="Cation efflux protein, cytoplasmic domain"/>
    <property type="match status" value="1"/>
</dbReference>
<reference evidence="10 11" key="2">
    <citation type="submission" date="2024-02" db="EMBL/GenBank/DDBJ databases">
        <title>The Genome Sequence of Enterococcus diestrammenae JM9A.</title>
        <authorList>
            <person name="Earl A."/>
            <person name="Manson A."/>
            <person name="Gilmore M."/>
            <person name="Sanders J."/>
            <person name="Shea T."/>
            <person name="Howe W."/>
            <person name="Livny J."/>
            <person name="Cuomo C."/>
            <person name="Neafsey D."/>
            <person name="Birren B."/>
        </authorList>
    </citation>
    <scope>NUCLEOTIDE SEQUENCE [LARGE SCALE GENOMIC DNA]</scope>
    <source>
        <strain evidence="10 11">JM9A</strain>
    </source>
</reference>
<comment type="caution">
    <text evidence="10">The sequence shown here is derived from an EMBL/GenBank/DDBJ whole genome shotgun (WGS) entry which is preliminary data.</text>
</comment>
<comment type="subcellular location">
    <subcellularLocation>
        <location evidence="1">Membrane</location>
        <topology evidence="1">Multi-pass membrane protein</topology>
    </subcellularLocation>
</comment>
<dbReference type="EMBL" id="MAEI02000001">
    <property type="protein sequence ID" value="MEO1781964.1"/>
    <property type="molecule type" value="Genomic_DNA"/>
</dbReference>
<name>A0ABV0F1N1_9ENTE</name>
<dbReference type="InterPro" id="IPR027469">
    <property type="entry name" value="Cation_efflux_TMD_sf"/>
</dbReference>
<protein>
    <recommendedName>
        <fullName evidence="12">Cation diffusion facilitator family transporter</fullName>
    </recommendedName>
</protein>
<dbReference type="SUPFAM" id="SSF161111">
    <property type="entry name" value="Cation efflux protein transmembrane domain-like"/>
    <property type="match status" value="1"/>
</dbReference>
<dbReference type="Pfam" id="PF01545">
    <property type="entry name" value="Cation_efflux"/>
    <property type="match status" value="1"/>
</dbReference>
<feature type="transmembrane region" description="Helical" evidence="7">
    <location>
        <begin position="195"/>
        <end position="216"/>
    </location>
</feature>
<dbReference type="InterPro" id="IPR036837">
    <property type="entry name" value="Cation_efflux_CTD_sf"/>
</dbReference>
<dbReference type="InterPro" id="IPR058533">
    <property type="entry name" value="Cation_efflux_TM"/>
</dbReference>
<evidence type="ECO:0008006" key="12">
    <source>
        <dbReference type="Google" id="ProtNLM"/>
    </source>
</evidence>
<dbReference type="PANTHER" id="PTHR43840">
    <property type="entry name" value="MITOCHONDRIAL METAL TRANSPORTER 1-RELATED"/>
    <property type="match status" value="1"/>
</dbReference>
<evidence type="ECO:0000256" key="2">
    <source>
        <dbReference type="ARBA" id="ARBA00008114"/>
    </source>
</evidence>
<organism evidence="10 11">
    <name type="scientific">Enterococcus diestrammenae</name>
    <dbReference type="NCBI Taxonomy" id="1155073"/>
    <lineage>
        <taxon>Bacteria</taxon>
        <taxon>Bacillati</taxon>
        <taxon>Bacillota</taxon>
        <taxon>Bacilli</taxon>
        <taxon>Lactobacillales</taxon>
        <taxon>Enterococcaceae</taxon>
        <taxon>Enterococcus</taxon>
    </lineage>
</organism>
<keyword evidence="4 7" id="KW-0812">Transmembrane</keyword>
<feature type="domain" description="Cation efflux protein cytoplasmic" evidence="9">
    <location>
        <begin position="224"/>
        <end position="300"/>
    </location>
</feature>
<evidence type="ECO:0000259" key="9">
    <source>
        <dbReference type="Pfam" id="PF16916"/>
    </source>
</evidence>
<feature type="transmembrane region" description="Helical" evidence="7">
    <location>
        <begin position="21"/>
        <end position="44"/>
    </location>
</feature>
<dbReference type="SUPFAM" id="SSF160240">
    <property type="entry name" value="Cation efflux protein cytoplasmic domain-like"/>
    <property type="match status" value="1"/>
</dbReference>
<evidence type="ECO:0000256" key="5">
    <source>
        <dbReference type="ARBA" id="ARBA00022989"/>
    </source>
</evidence>
<feature type="domain" description="Cation efflux protein transmembrane" evidence="8">
    <location>
        <begin position="29"/>
        <end position="220"/>
    </location>
</feature>
<evidence type="ECO:0000256" key="6">
    <source>
        <dbReference type="ARBA" id="ARBA00023136"/>
    </source>
</evidence>
<evidence type="ECO:0000256" key="4">
    <source>
        <dbReference type="ARBA" id="ARBA00022692"/>
    </source>
</evidence>
<evidence type="ECO:0000256" key="7">
    <source>
        <dbReference type="SAM" id="Phobius"/>
    </source>
</evidence>
<dbReference type="PANTHER" id="PTHR43840:SF50">
    <property type="entry name" value="MANGANESE EFFLUX SYSTEM PROTEIN MNES"/>
    <property type="match status" value="1"/>
</dbReference>
<dbReference type="Gene3D" id="1.20.1510.10">
    <property type="entry name" value="Cation efflux protein transmembrane domain"/>
    <property type="match status" value="1"/>
</dbReference>